<dbReference type="InterPro" id="IPR035810">
    <property type="entry name" value="PEBP_euk"/>
</dbReference>
<gene>
    <name evidence="3" type="ORF">BDY17DRAFT_325826</name>
</gene>
<dbReference type="PROSITE" id="PS01220">
    <property type="entry name" value="PBP"/>
    <property type="match status" value="1"/>
</dbReference>
<comment type="similarity">
    <text evidence="1">Belongs to the phosphatidylethanolamine-binding protein family.</text>
</comment>
<name>A0A6A6PLY1_9PEZI</name>
<evidence type="ECO:0000313" key="3">
    <source>
        <dbReference type="EMBL" id="KAF2481108.1"/>
    </source>
</evidence>
<dbReference type="GO" id="GO:0046578">
    <property type="term" value="P:regulation of Ras protein signal transduction"/>
    <property type="evidence" value="ECO:0007669"/>
    <property type="project" value="TreeGrafter"/>
</dbReference>
<dbReference type="GeneID" id="54478413"/>
<evidence type="ECO:0000256" key="2">
    <source>
        <dbReference type="SAM" id="SignalP"/>
    </source>
</evidence>
<dbReference type="Proteomes" id="UP000799767">
    <property type="component" value="Unassembled WGS sequence"/>
</dbReference>
<dbReference type="Pfam" id="PF01161">
    <property type="entry name" value="PBP"/>
    <property type="match status" value="1"/>
</dbReference>
<dbReference type="GO" id="GO:0005543">
    <property type="term" value="F:phospholipid binding"/>
    <property type="evidence" value="ECO:0007669"/>
    <property type="project" value="TreeGrafter"/>
</dbReference>
<dbReference type="EMBL" id="MU001638">
    <property type="protein sequence ID" value="KAF2481108.1"/>
    <property type="molecule type" value="Genomic_DNA"/>
</dbReference>
<accession>A0A6A6PLY1</accession>
<dbReference type="GO" id="GO:0030162">
    <property type="term" value="P:regulation of proteolysis"/>
    <property type="evidence" value="ECO:0007669"/>
    <property type="project" value="TreeGrafter"/>
</dbReference>
<protein>
    <submittedName>
        <fullName evidence="3">Phosphatidylethanolamine-binding protein</fullName>
    </submittedName>
</protein>
<dbReference type="OrthoDB" id="2506647at2759"/>
<dbReference type="InterPro" id="IPR036610">
    <property type="entry name" value="PEBP-like_sf"/>
</dbReference>
<dbReference type="GO" id="GO:0030414">
    <property type="term" value="F:peptidase inhibitor activity"/>
    <property type="evidence" value="ECO:0007669"/>
    <property type="project" value="TreeGrafter"/>
</dbReference>
<dbReference type="SUPFAM" id="SSF49777">
    <property type="entry name" value="PEBP-like"/>
    <property type="match status" value="1"/>
</dbReference>
<keyword evidence="2" id="KW-0732">Signal</keyword>
<dbReference type="PANTHER" id="PTHR11362">
    <property type="entry name" value="PHOSPHATIDYLETHANOLAMINE-BINDING PROTEIN"/>
    <property type="match status" value="1"/>
</dbReference>
<reference evidence="3" key="1">
    <citation type="journal article" date="2020" name="Stud. Mycol.">
        <title>101 Dothideomycetes genomes: a test case for predicting lifestyles and emergence of pathogens.</title>
        <authorList>
            <person name="Haridas S."/>
            <person name="Albert R."/>
            <person name="Binder M."/>
            <person name="Bloem J."/>
            <person name="Labutti K."/>
            <person name="Salamov A."/>
            <person name="Andreopoulos B."/>
            <person name="Baker S."/>
            <person name="Barry K."/>
            <person name="Bills G."/>
            <person name="Bluhm B."/>
            <person name="Cannon C."/>
            <person name="Castanera R."/>
            <person name="Culley D."/>
            <person name="Daum C."/>
            <person name="Ezra D."/>
            <person name="Gonzalez J."/>
            <person name="Henrissat B."/>
            <person name="Kuo A."/>
            <person name="Liang C."/>
            <person name="Lipzen A."/>
            <person name="Lutzoni F."/>
            <person name="Magnuson J."/>
            <person name="Mondo S."/>
            <person name="Nolan M."/>
            <person name="Ohm R."/>
            <person name="Pangilinan J."/>
            <person name="Park H.-J."/>
            <person name="Ramirez L."/>
            <person name="Alfaro M."/>
            <person name="Sun H."/>
            <person name="Tritt A."/>
            <person name="Yoshinaga Y."/>
            <person name="Zwiers L.-H."/>
            <person name="Turgeon B."/>
            <person name="Goodwin S."/>
            <person name="Spatafora J."/>
            <person name="Crous P."/>
            <person name="Grigoriev I."/>
        </authorList>
    </citation>
    <scope>NUCLEOTIDE SEQUENCE</scope>
    <source>
        <strain evidence="3">CBS 113389</strain>
    </source>
</reference>
<dbReference type="PANTHER" id="PTHR11362:SF148">
    <property type="entry name" value="CARBOXYPEPTIDASE Y INHIBITOR"/>
    <property type="match status" value="1"/>
</dbReference>
<dbReference type="InterPro" id="IPR001858">
    <property type="entry name" value="Phosphatidylethanolamine-bd_CS"/>
</dbReference>
<dbReference type="Gene3D" id="3.90.280.10">
    <property type="entry name" value="PEBP-like"/>
    <property type="match status" value="1"/>
</dbReference>
<sequence length="237" mass="26409">MAVTASFLLCSILLIAGLLSAEPQQPQSPLITIFNGASTQQLDLIYELHKAEIIPTVLDEFIPQYTIDATWSEKKNITAAYGNTLPVSATQEAPKIKLTRNQNSQFVSNPRPQLTLIITDPDAPSRDNPEWSEVCHWIVTFPTSRAPTEPNVEIATEGEDVMPYKPPGPPPKTGKHRYVLVALAPLNQTTETLALTPPGERKRWGYERERTGLRRWMGEMGLGVVGANFIYEQDEEQ</sequence>
<evidence type="ECO:0000256" key="1">
    <source>
        <dbReference type="ARBA" id="ARBA00007091"/>
    </source>
</evidence>
<dbReference type="InterPro" id="IPR008914">
    <property type="entry name" value="PEBP"/>
</dbReference>
<proteinExistence type="inferred from homology"/>
<keyword evidence="4" id="KW-1185">Reference proteome</keyword>
<organism evidence="3 4">
    <name type="scientific">Neohortaea acidophila</name>
    <dbReference type="NCBI Taxonomy" id="245834"/>
    <lineage>
        <taxon>Eukaryota</taxon>
        <taxon>Fungi</taxon>
        <taxon>Dikarya</taxon>
        <taxon>Ascomycota</taxon>
        <taxon>Pezizomycotina</taxon>
        <taxon>Dothideomycetes</taxon>
        <taxon>Dothideomycetidae</taxon>
        <taxon>Mycosphaerellales</taxon>
        <taxon>Teratosphaeriaceae</taxon>
        <taxon>Neohortaea</taxon>
    </lineage>
</organism>
<feature type="chain" id="PRO_5025650861" evidence="2">
    <location>
        <begin position="22"/>
        <end position="237"/>
    </location>
</feature>
<evidence type="ECO:0000313" key="4">
    <source>
        <dbReference type="Proteomes" id="UP000799767"/>
    </source>
</evidence>
<feature type="signal peptide" evidence="2">
    <location>
        <begin position="1"/>
        <end position="21"/>
    </location>
</feature>
<dbReference type="CDD" id="cd00866">
    <property type="entry name" value="PEBP_euk"/>
    <property type="match status" value="1"/>
</dbReference>
<dbReference type="RefSeq" id="XP_033587678.1">
    <property type="nucleotide sequence ID" value="XM_033737411.1"/>
</dbReference>
<dbReference type="AlphaFoldDB" id="A0A6A6PLY1"/>